<proteinExistence type="predicted"/>
<sequence>MKNGVANYTTDINLKNGTLYIKLKSSVLREELSYGKEKIVKLLNEKLKKDLIKKIVLR</sequence>
<dbReference type="Pfam" id="PF05258">
    <property type="entry name" value="DciA"/>
    <property type="match status" value="1"/>
</dbReference>
<gene>
    <name evidence="1" type="ORF">METZ01_LOCUS114465</name>
</gene>
<organism evidence="1">
    <name type="scientific">marine metagenome</name>
    <dbReference type="NCBI Taxonomy" id="408172"/>
    <lineage>
        <taxon>unclassified sequences</taxon>
        <taxon>metagenomes</taxon>
        <taxon>ecological metagenomes</taxon>
    </lineage>
</organism>
<dbReference type="AlphaFoldDB" id="A0A381XAT5"/>
<name>A0A381XAT5_9ZZZZ</name>
<accession>A0A381XAT5</accession>
<dbReference type="EMBL" id="UINC01014449">
    <property type="protein sequence ID" value="SVA61611.1"/>
    <property type="molecule type" value="Genomic_DNA"/>
</dbReference>
<evidence type="ECO:0000313" key="1">
    <source>
        <dbReference type="EMBL" id="SVA61611.1"/>
    </source>
</evidence>
<protein>
    <recommendedName>
        <fullName evidence="2">RNA-binding protein KhpB N-terminal domain-containing protein</fullName>
    </recommendedName>
</protein>
<dbReference type="InterPro" id="IPR007922">
    <property type="entry name" value="DciA-like"/>
</dbReference>
<evidence type="ECO:0008006" key="2">
    <source>
        <dbReference type="Google" id="ProtNLM"/>
    </source>
</evidence>
<reference evidence="1" key="1">
    <citation type="submission" date="2018-05" db="EMBL/GenBank/DDBJ databases">
        <authorList>
            <person name="Lanie J.A."/>
            <person name="Ng W.-L."/>
            <person name="Kazmierczak K.M."/>
            <person name="Andrzejewski T.M."/>
            <person name="Davidsen T.M."/>
            <person name="Wayne K.J."/>
            <person name="Tettelin H."/>
            <person name="Glass J.I."/>
            <person name="Rusch D."/>
            <person name="Podicherti R."/>
            <person name="Tsui H.-C.T."/>
            <person name="Winkler M.E."/>
        </authorList>
    </citation>
    <scope>NUCLEOTIDE SEQUENCE</scope>
</reference>